<feature type="transmembrane region" description="Helical" evidence="6">
    <location>
        <begin position="393"/>
        <end position="413"/>
    </location>
</feature>
<organism evidence="8 9">
    <name type="scientific">Nocardioides bruguierae</name>
    <dbReference type="NCBI Taxonomy" id="2945102"/>
    <lineage>
        <taxon>Bacteria</taxon>
        <taxon>Bacillati</taxon>
        <taxon>Actinomycetota</taxon>
        <taxon>Actinomycetes</taxon>
        <taxon>Propionibacteriales</taxon>
        <taxon>Nocardioidaceae</taxon>
        <taxon>Nocardioides</taxon>
    </lineage>
</organism>
<keyword evidence="4 6" id="KW-1133">Transmembrane helix</keyword>
<proteinExistence type="predicted"/>
<gene>
    <name evidence="8" type="ORF">M8330_21450</name>
</gene>
<keyword evidence="2" id="KW-1003">Cell membrane</keyword>
<evidence type="ECO:0000256" key="5">
    <source>
        <dbReference type="ARBA" id="ARBA00023136"/>
    </source>
</evidence>
<evidence type="ECO:0000256" key="3">
    <source>
        <dbReference type="ARBA" id="ARBA00022692"/>
    </source>
</evidence>
<evidence type="ECO:0000256" key="4">
    <source>
        <dbReference type="ARBA" id="ARBA00022989"/>
    </source>
</evidence>
<comment type="subcellular location">
    <subcellularLocation>
        <location evidence="1">Cell membrane</location>
        <topology evidence="1">Multi-pass membrane protein</topology>
    </subcellularLocation>
</comment>
<dbReference type="GO" id="GO:0022857">
    <property type="term" value="F:transmembrane transporter activity"/>
    <property type="evidence" value="ECO:0007669"/>
    <property type="project" value="InterPro"/>
</dbReference>
<feature type="transmembrane region" description="Helical" evidence="6">
    <location>
        <begin position="265"/>
        <end position="287"/>
    </location>
</feature>
<dbReference type="PANTHER" id="PTHR23513">
    <property type="entry name" value="INTEGRAL MEMBRANE EFFLUX PROTEIN-RELATED"/>
    <property type="match status" value="1"/>
</dbReference>
<keyword evidence="9" id="KW-1185">Reference proteome</keyword>
<dbReference type="RefSeq" id="WP_250829015.1">
    <property type="nucleotide sequence ID" value="NZ_JAMOIL010000055.1"/>
</dbReference>
<feature type="transmembrane region" description="Helical" evidence="6">
    <location>
        <begin position="299"/>
        <end position="318"/>
    </location>
</feature>
<dbReference type="Proteomes" id="UP001139485">
    <property type="component" value="Unassembled WGS sequence"/>
</dbReference>
<feature type="transmembrane region" description="Helical" evidence="6">
    <location>
        <begin position="25"/>
        <end position="47"/>
    </location>
</feature>
<dbReference type="Gene3D" id="1.20.1250.20">
    <property type="entry name" value="MFS general substrate transporter like domains"/>
    <property type="match status" value="1"/>
</dbReference>
<dbReference type="InterPro" id="IPR036259">
    <property type="entry name" value="MFS_trans_sf"/>
</dbReference>
<protein>
    <submittedName>
        <fullName evidence="8">MFS transporter</fullName>
    </submittedName>
</protein>
<sequence length="428" mass="44532">MNVLERMRHNDPSLGLLARDRPFRYYWFGQTVSGVGSQMTVFVLPLVTALALDGSPGDVGLVATTAMAPYLLFSMLAGHTLEGRNKRSIMIGSDLAQALLLGSIPVAWALDLLSVPLLAVVAFLSGTAALMFGLVGFSYVPDLVPEEELGAANRAIQGSRTFAQISAPGIGGILVGAMGPALALVIDALSYLASALGIGAAQPSRQIDETHTTGQGTSVWDGLCLLFASPLLRPLTVHAALYNFASQIFTLNLVLWAVQRQQVSVSAYGVAIGFGGVGALFGTFIALRIADRLGIGRAFIASLVLSCVVPLLTTVWALTGLALAVVIAVVMLVSGIGLGNANIYSITMRQSMIPRDQLTRSAGAYSQVMYGAIPLGAASAGLLGEILGTRTAATIGAAILALSMLPMITRSVLSFHVAKAPQPVEARS</sequence>
<dbReference type="PROSITE" id="PS50850">
    <property type="entry name" value="MFS"/>
    <property type="match status" value="1"/>
</dbReference>
<evidence type="ECO:0000256" key="2">
    <source>
        <dbReference type="ARBA" id="ARBA00022475"/>
    </source>
</evidence>
<reference evidence="8" key="1">
    <citation type="submission" date="2022-05" db="EMBL/GenBank/DDBJ databases">
        <authorList>
            <person name="Tuo L."/>
        </authorList>
    </citation>
    <scope>NUCLEOTIDE SEQUENCE</scope>
    <source>
        <strain evidence="8">BSK12Z-4</strain>
    </source>
</reference>
<accession>A0A9X2DEE2</accession>
<feature type="transmembrane region" description="Helical" evidence="6">
    <location>
        <begin position="116"/>
        <end position="140"/>
    </location>
</feature>
<name>A0A9X2DEE2_9ACTN</name>
<evidence type="ECO:0000313" key="8">
    <source>
        <dbReference type="EMBL" id="MCM0622859.1"/>
    </source>
</evidence>
<feature type="transmembrane region" description="Helical" evidence="6">
    <location>
        <begin position="324"/>
        <end position="347"/>
    </location>
</feature>
<dbReference type="EMBL" id="JAMOIL010000055">
    <property type="protein sequence ID" value="MCM0622859.1"/>
    <property type="molecule type" value="Genomic_DNA"/>
</dbReference>
<dbReference type="InterPro" id="IPR020846">
    <property type="entry name" value="MFS_dom"/>
</dbReference>
<evidence type="ECO:0000259" key="7">
    <source>
        <dbReference type="PROSITE" id="PS50850"/>
    </source>
</evidence>
<comment type="caution">
    <text evidence="8">The sequence shown here is derived from an EMBL/GenBank/DDBJ whole genome shotgun (WGS) entry which is preliminary data.</text>
</comment>
<feature type="transmembrane region" description="Helical" evidence="6">
    <location>
        <begin position="368"/>
        <end position="387"/>
    </location>
</feature>
<keyword evidence="5 6" id="KW-0472">Membrane</keyword>
<dbReference type="GO" id="GO:0005886">
    <property type="term" value="C:plasma membrane"/>
    <property type="evidence" value="ECO:0007669"/>
    <property type="project" value="UniProtKB-SubCell"/>
</dbReference>
<dbReference type="CDD" id="cd06173">
    <property type="entry name" value="MFS_MefA_like"/>
    <property type="match status" value="1"/>
</dbReference>
<dbReference type="AlphaFoldDB" id="A0A9X2DEE2"/>
<dbReference type="SUPFAM" id="SSF103473">
    <property type="entry name" value="MFS general substrate transporter"/>
    <property type="match status" value="1"/>
</dbReference>
<evidence type="ECO:0000313" key="9">
    <source>
        <dbReference type="Proteomes" id="UP001139485"/>
    </source>
</evidence>
<dbReference type="InterPro" id="IPR011701">
    <property type="entry name" value="MFS"/>
</dbReference>
<feature type="transmembrane region" description="Helical" evidence="6">
    <location>
        <begin position="89"/>
        <end position="110"/>
    </location>
</feature>
<keyword evidence="3 6" id="KW-0812">Transmembrane</keyword>
<dbReference type="Pfam" id="PF07690">
    <property type="entry name" value="MFS_1"/>
    <property type="match status" value="1"/>
</dbReference>
<dbReference type="PANTHER" id="PTHR23513:SF6">
    <property type="entry name" value="MAJOR FACILITATOR SUPERFAMILY ASSOCIATED DOMAIN-CONTAINING PROTEIN"/>
    <property type="match status" value="1"/>
</dbReference>
<evidence type="ECO:0000256" key="6">
    <source>
        <dbReference type="SAM" id="Phobius"/>
    </source>
</evidence>
<evidence type="ECO:0000256" key="1">
    <source>
        <dbReference type="ARBA" id="ARBA00004651"/>
    </source>
</evidence>
<feature type="domain" description="Major facilitator superfamily (MFS) profile" evidence="7">
    <location>
        <begin position="231"/>
        <end position="428"/>
    </location>
</feature>
<feature type="transmembrane region" description="Helical" evidence="6">
    <location>
        <begin position="59"/>
        <end position="77"/>
    </location>
</feature>